<protein>
    <submittedName>
        <fullName evidence="3">Uncharacterized protein</fullName>
    </submittedName>
</protein>
<evidence type="ECO:0000256" key="1">
    <source>
        <dbReference type="SAM" id="Coils"/>
    </source>
</evidence>
<sequence>MRPLYQSDSSKRKPSNSKQRVPEKIFHLSWGAQGREAHNLVASTETVDISLVSRNYDAVFKFTAYLIDDDQYPTITNNRLILGRDFLAMYAKSMSGMHTEGHMYFLNPDNKAYKAQFQKKHISRYYRLLFLDKRSQSTILELTDKRKKSGEPKEVAAKPKKRRKVKDKGYIVDKNLNRHFDYNRIIIGTDDLSDILKSADGDAHMKKQSPKKLRIFSPRTTAAERSSVSPCATTPQVAPSTTIQDSDNPNQLFIRLKSPPNQQGRSFSQFLPMKYSTNKFDEHRKKAMKSYIVSRKRCEAKLEEAQKLITENIQSKTENQILSNDFEVLQQDREQLLLEVQSLQTAKARAWNSKTQRPHKHLRYKNDSEDDERPVLYPVVKNFMDSYTDHRDTRSRRYPYYQDQPILGLSPKEKKELFTVDIEKSKEIVEKYKSRKIEVPKAIEVEDIDNLDADALKEKLRESIDRQKEYREILSKHLTDAQSDRETN</sequence>
<name>A0AAN9Y0P1_9HEMI</name>
<evidence type="ECO:0000313" key="3">
    <source>
        <dbReference type="EMBL" id="KAK7576405.1"/>
    </source>
</evidence>
<keyword evidence="4" id="KW-1185">Reference proteome</keyword>
<accession>A0AAN9Y0P1</accession>
<feature type="coiled-coil region" evidence="1">
    <location>
        <begin position="319"/>
        <end position="346"/>
    </location>
</feature>
<dbReference type="AlphaFoldDB" id="A0AAN9Y0P1"/>
<evidence type="ECO:0000256" key="2">
    <source>
        <dbReference type="SAM" id="MobiDB-lite"/>
    </source>
</evidence>
<feature type="region of interest" description="Disordered" evidence="2">
    <location>
        <begin position="1"/>
        <end position="20"/>
    </location>
</feature>
<proteinExistence type="predicted"/>
<evidence type="ECO:0000313" key="4">
    <source>
        <dbReference type="Proteomes" id="UP001367676"/>
    </source>
</evidence>
<dbReference type="Proteomes" id="UP001367676">
    <property type="component" value="Unassembled WGS sequence"/>
</dbReference>
<comment type="caution">
    <text evidence="3">The sequence shown here is derived from an EMBL/GenBank/DDBJ whole genome shotgun (WGS) entry which is preliminary data.</text>
</comment>
<keyword evidence="1" id="KW-0175">Coiled coil</keyword>
<feature type="region of interest" description="Disordered" evidence="2">
    <location>
        <begin position="224"/>
        <end position="248"/>
    </location>
</feature>
<reference evidence="3 4" key="1">
    <citation type="submission" date="2024-03" db="EMBL/GenBank/DDBJ databases">
        <title>Adaptation during the transition from Ophiocordyceps entomopathogen to insect associate is accompanied by gene loss and intensified selection.</title>
        <authorList>
            <person name="Ward C.M."/>
            <person name="Onetto C.A."/>
            <person name="Borneman A.R."/>
        </authorList>
    </citation>
    <scope>NUCLEOTIDE SEQUENCE [LARGE SCALE GENOMIC DNA]</scope>
    <source>
        <strain evidence="3">AWRI1</strain>
        <tissue evidence="3">Single Adult Female</tissue>
    </source>
</reference>
<gene>
    <name evidence="3" type="ORF">V9T40_012691</name>
</gene>
<dbReference type="EMBL" id="JBBCAQ010000036">
    <property type="protein sequence ID" value="KAK7576405.1"/>
    <property type="molecule type" value="Genomic_DNA"/>
</dbReference>
<organism evidence="3 4">
    <name type="scientific">Parthenolecanium corni</name>
    <dbReference type="NCBI Taxonomy" id="536013"/>
    <lineage>
        <taxon>Eukaryota</taxon>
        <taxon>Metazoa</taxon>
        <taxon>Ecdysozoa</taxon>
        <taxon>Arthropoda</taxon>
        <taxon>Hexapoda</taxon>
        <taxon>Insecta</taxon>
        <taxon>Pterygota</taxon>
        <taxon>Neoptera</taxon>
        <taxon>Paraneoptera</taxon>
        <taxon>Hemiptera</taxon>
        <taxon>Sternorrhyncha</taxon>
        <taxon>Coccoidea</taxon>
        <taxon>Coccidae</taxon>
        <taxon>Parthenolecanium</taxon>
    </lineage>
</organism>
<feature type="region of interest" description="Disordered" evidence="2">
    <location>
        <begin position="350"/>
        <end position="369"/>
    </location>
</feature>